<keyword evidence="3" id="KW-0326">Glycosidase</keyword>
<dbReference type="InterPro" id="IPR050546">
    <property type="entry name" value="Glycosyl_Hydrlase_16"/>
</dbReference>
<accession>A0A2U1J324</accession>
<feature type="signal peptide" evidence="5">
    <location>
        <begin position="1"/>
        <end position="22"/>
    </location>
</feature>
<keyword evidence="2" id="KW-0378">Hydrolase</keyword>
<protein>
    <recommendedName>
        <fullName evidence="6">GH16 domain-containing protein</fullName>
    </recommendedName>
</protein>
<evidence type="ECO:0000313" key="8">
    <source>
        <dbReference type="Proteomes" id="UP000245591"/>
    </source>
</evidence>
<gene>
    <name evidence="7" type="ORF">BB558_004549</name>
</gene>
<dbReference type="InterPro" id="IPR000757">
    <property type="entry name" value="Beta-glucanase-like"/>
</dbReference>
<evidence type="ECO:0000256" key="5">
    <source>
        <dbReference type="SAM" id="SignalP"/>
    </source>
</evidence>
<comment type="caution">
    <text evidence="7">The sequence shown here is derived from an EMBL/GenBank/DDBJ whole genome shotgun (WGS) entry which is preliminary data.</text>
</comment>
<dbReference type="GO" id="GO:0004553">
    <property type="term" value="F:hydrolase activity, hydrolyzing O-glycosyl compounds"/>
    <property type="evidence" value="ECO:0007669"/>
    <property type="project" value="InterPro"/>
</dbReference>
<dbReference type="AlphaFoldDB" id="A0A2U1J324"/>
<evidence type="ECO:0000256" key="2">
    <source>
        <dbReference type="ARBA" id="ARBA00022801"/>
    </source>
</evidence>
<proteinExistence type="predicted"/>
<keyword evidence="8" id="KW-1185">Reference proteome</keyword>
<feature type="chain" id="PRO_5015693218" description="GH16 domain-containing protein" evidence="5">
    <location>
        <begin position="23"/>
        <end position="306"/>
    </location>
</feature>
<dbReference type="PROSITE" id="PS51762">
    <property type="entry name" value="GH16_2"/>
    <property type="match status" value="1"/>
</dbReference>
<evidence type="ECO:0000256" key="4">
    <source>
        <dbReference type="SAM" id="MobiDB-lite"/>
    </source>
</evidence>
<reference evidence="7 8" key="1">
    <citation type="journal article" date="2018" name="MBio">
        <title>Comparative Genomics Reveals the Core Gene Toolbox for the Fungus-Insect Symbiosis.</title>
        <authorList>
            <person name="Wang Y."/>
            <person name="Stata M."/>
            <person name="Wang W."/>
            <person name="Stajich J.E."/>
            <person name="White M.M."/>
            <person name="Moncalvo J.M."/>
        </authorList>
    </citation>
    <scope>NUCLEOTIDE SEQUENCE [LARGE SCALE GENOMIC DNA]</scope>
    <source>
        <strain evidence="7 8">AUS-126-30</strain>
    </source>
</reference>
<name>A0A2U1J324_SMIAN</name>
<evidence type="ECO:0000259" key="6">
    <source>
        <dbReference type="PROSITE" id="PS51762"/>
    </source>
</evidence>
<evidence type="ECO:0000256" key="3">
    <source>
        <dbReference type="ARBA" id="ARBA00023295"/>
    </source>
</evidence>
<dbReference type="GO" id="GO:0005975">
    <property type="term" value="P:carbohydrate metabolic process"/>
    <property type="evidence" value="ECO:0007669"/>
    <property type="project" value="InterPro"/>
</dbReference>
<dbReference type="EMBL" id="MBFU01000433">
    <property type="protein sequence ID" value="PVZ99433.1"/>
    <property type="molecule type" value="Genomic_DNA"/>
</dbReference>
<feature type="domain" description="GH16" evidence="6">
    <location>
        <begin position="91"/>
        <end position="306"/>
    </location>
</feature>
<sequence length="306" mass="33414">MNILKLSNLFVLGLLYSYGSSAGHLYCGKNRDVPTTSPSASIPSTSPAPIPPTSPAPIPPTSPAPIPPTSPAPIPPTSPAPIPPTSPAPIPPSSPAPLPQPTNNCGDFYTEFSSNEDLGNFNVEYCPQNVRVNNGLEMMVSQSCGITISYKKKFTRGKIETFMKMAPNSGVVSAFILTGNEPSDEIDIEWVGKDVFTFQSMYFVKGQRIVYDPGFHPSPNQSTANLSENFHKYGIEVTDTFVKWYIDDILVRTLEKTSDATFPSETNTIKFGVWDGSSVGIWAGYVDWSVPVLPAYMKWIRITNYC</sequence>
<evidence type="ECO:0000313" key="7">
    <source>
        <dbReference type="EMBL" id="PVZ99433.1"/>
    </source>
</evidence>
<dbReference type="SUPFAM" id="SSF49899">
    <property type="entry name" value="Concanavalin A-like lectins/glucanases"/>
    <property type="match status" value="1"/>
</dbReference>
<feature type="region of interest" description="Disordered" evidence="4">
    <location>
        <begin position="34"/>
        <end position="107"/>
    </location>
</feature>
<organism evidence="7 8">
    <name type="scientific">Smittium angustum</name>
    <dbReference type="NCBI Taxonomy" id="133377"/>
    <lineage>
        <taxon>Eukaryota</taxon>
        <taxon>Fungi</taxon>
        <taxon>Fungi incertae sedis</taxon>
        <taxon>Zoopagomycota</taxon>
        <taxon>Kickxellomycotina</taxon>
        <taxon>Harpellomycetes</taxon>
        <taxon>Harpellales</taxon>
        <taxon>Legeriomycetaceae</taxon>
        <taxon>Smittium</taxon>
    </lineage>
</organism>
<evidence type="ECO:0000256" key="1">
    <source>
        <dbReference type="ARBA" id="ARBA00022729"/>
    </source>
</evidence>
<feature type="compositionally biased region" description="Pro residues" evidence="4">
    <location>
        <begin position="46"/>
        <end position="100"/>
    </location>
</feature>
<keyword evidence="1 5" id="KW-0732">Signal</keyword>
<dbReference type="Proteomes" id="UP000245591">
    <property type="component" value="Unassembled WGS sequence"/>
</dbReference>
<dbReference type="PANTHER" id="PTHR10963:SF22">
    <property type="entry name" value="GLYCOSIDASE CRH2-RELATED"/>
    <property type="match status" value="1"/>
</dbReference>
<dbReference type="InterPro" id="IPR013320">
    <property type="entry name" value="ConA-like_dom_sf"/>
</dbReference>
<dbReference type="Gene3D" id="2.60.120.200">
    <property type="match status" value="1"/>
</dbReference>
<feature type="compositionally biased region" description="Low complexity" evidence="4">
    <location>
        <begin position="34"/>
        <end position="45"/>
    </location>
</feature>
<dbReference type="PANTHER" id="PTHR10963">
    <property type="entry name" value="GLYCOSYL HYDROLASE-RELATED"/>
    <property type="match status" value="1"/>
</dbReference>
<dbReference type="Pfam" id="PF00722">
    <property type="entry name" value="Glyco_hydro_16"/>
    <property type="match status" value="1"/>
</dbReference>